<dbReference type="Proteomes" id="UP000524404">
    <property type="component" value="Unassembled WGS sequence"/>
</dbReference>
<evidence type="ECO:0000313" key="1">
    <source>
        <dbReference type="EMBL" id="MBB6003878.1"/>
    </source>
</evidence>
<comment type="caution">
    <text evidence="1">The sequence shown here is derived from an EMBL/GenBank/DDBJ whole genome shotgun (WGS) entry which is preliminary data.</text>
</comment>
<dbReference type="RefSeq" id="WP_184134555.1">
    <property type="nucleotide sequence ID" value="NZ_JACHKT010000017.1"/>
</dbReference>
<accession>A0A841ET85</accession>
<proteinExistence type="predicted"/>
<organism evidence="1 2">
    <name type="scientific">Arcicella rosea</name>
    <dbReference type="NCBI Taxonomy" id="502909"/>
    <lineage>
        <taxon>Bacteria</taxon>
        <taxon>Pseudomonadati</taxon>
        <taxon>Bacteroidota</taxon>
        <taxon>Cytophagia</taxon>
        <taxon>Cytophagales</taxon>
        <taxon>Flectobacillaceae</taxon>
        <taxon>Arcicella</taxon>
    </lineage>
</organism>
<keyword evidence="2" id="KW-1185">Reference proteome</keyword>
<dbReference type="EMBL" id="JACHKT010000017">
    <property type="protein sequence ID" value="MBB6003878.1"/>
    <property type="molecule type" value="Genomic_DNA"/>
</dbReference>
<gene>
    <name evidence="1" type="ORF">HNP25_002537</name>
</gene>
<protein>
    <submittedName>
        <fullName evidence="1">Uncharacterized protein</fullName>
    </submittedName>
</protein>
<reference evidence="1 2" key="1">
    <citation type="submission" date="2020-08" db="EMBL/GenBank/DDBJ databases">
        <title>Functional genomics of gut bacteria from endangered species of beetles.</title>
        <authorList>
            <person name="Carlos-Shanley C."/>
        </authorList>
    </citation>
    <scope>NUCLEOTIDE SEQUENCE [LARGE SCALE GENOMIC DNA]</scope>
    <source>
        <strain evidence="1 2">S00070</strain>
    </source>
</reference>
<dbReference type="InterPro" id="IPR058630">
    <property type="entry name" value="T4_Y16D"/>
</dbReference>
<evidence type="ECO:0000313" key="2">
    <source>
        <dbReference type="Proteomes" id="UP000524404"/>
    </source>
</evidence>
<sequence length="103" mass="11847">MDKSEKEYILCASVWFDDGVVTYHHQPKNIKSGFVVSGRRHHNCFYTVSVFTEDPKSKASKSITQGFLTNTDRFVDRKEAAKIAFEAGQVPELYEQLISEHLY</sequence>
<dbReference type="Pfam" id="PF26092">
    <property type="entry name" value="T4_Y16D"/>
    <property type="match status" value="1"/>
</dbReference>
<name>A0A841ET85_9BACT</name>
<dbReference type="AlphaFoldDB" id="A0A841ET85"/>